<reference evidence="1 3" key="2">
    <citation type="submission" date="2007-08" db="EMBL/GenBank/DDBJ databases">
        <authorList>
            <person name="Fulton L."/>
            <person name="Clifton S."/>
            <person name="Fulton B."/>
            <person name="Xu J."/>
            <person name="Minx P."/>
            <person name="Pepin K.H."/>
            <person name="Johnson M."/>
            <person name="Thiruvilangam P."/>
            <person name="Bhonagiri V."/>
            <person name="Nash W.E."/>
            <person name="Wang C."/>
            <person name="Mardis E.R."/>
            <person name="Wilson R.K."/>
        </authorList>
    </citation>
    <scope>NUCLEOTIDE SEQUENCE [LARGE SCALE GENOMIC DNA]</scope>
    <source>
        <strain evidence="1 3">DSM 753</strain>
    </source>
</reference>
<gene>
    <name evidence="2" type="ORF">CH238_03090</name>
    <name evidence="1" type="ORF">CLOLEP_02862</name>
</gene>
<reference evidence="1 3" key="1">
    <citation type="submission" date="2007-08" db="EMBL/GenBank/DDBJ databases">
        <title>Draft genome sequence of Clostridium leptum (DSM 753).</title>
        <authorList>
            <person name="Sudarsanam P."/>
            <person name="Ley R."/>
            <person name="Guruge J."/>
            <person name="Turnbaugh P.J."/>
            <person name="Mahowald M."/>
            <person name="Liep D."/>
            <person name="Gordon J."/>
        </authorList>
    </citation>
    <scope>NUCLEOTIDE SEQUENCE [LARGE SCALE GENOMIC DNA]</scope>
    <source>
        <strain evidence="1 3">DSM 753</strain>
    </source>
</reference>
<dbReference type="Proteomes" id="UP000003490">
    <property type="component" value="Unassembled WGS sequence"/>
</dbReference>
<dbReference type="EMBL" id="NOXF01000001">
    <property type="protein sequence ID" value="PEQ25987.1"/>
    <property type="molecule type" value="Genomic_DNA"/>
</dbReference>
<sequence length="64" mass="7295">MPKRRTAMQKYNDLYSLIQSDPKADQYFRSLPGYVQEAISSKASGVNSYESLITYAEKLTRGDL</sequence>
<proteinExistence type="predicted"/>
<evidence type="ECO:0000313" key="1">
    <source>
        <dbReference type="EMBL" id="EDO60045.1"/>
    </source>
</evidence>
<comment type="caution">
    <text evidence="1">The sequence shown here is derived from an EMBL/GenBank/DDBJ whole genome shotgun (WGS) entry which is preliminary data.</text>
</comment>
<dbReference type="AlphaFoldDB" id="A7VW98"/>
<dbReference type="eggNOG" id="ENOG5033FI4">
    <property type="taxonomic scope" value="Bacteria"/>
</dbReference>
<organism evidence="1 3">
    <name type="scientific">[Clostridium] leptum DSM 753</name>
    <dbReference type="NCBI Taxonomy" id="428125"/>
    <lineage>
        <taxon>Bacteria</taxon>
        <taxon>Bacillati</taxon>
        <taxon>Bacillota</taxon>
        <taxon>Clostridia</taxon>
        <taxon>Eubacteriales</taxon>
        <taxon>Oscillospiraceae</taxon>
        <taxon>Oscillospiraceae incertae sedis</taxon>
    </lineage>
</organism>
<evidence type="ECO:0000313" key="3">
    <source>
        <dbReference type="Proteomes" id="UP000003490"/>
    </source>
</evidence>
<dbReference type="Proteomes" id="UP000220611">
    <property type="component" value="Unassembled WGS sequence"/>
</dbReference>
<evidence type="ECO:0000313" key="4">
    <source>
        <dbReference type="Proteomes" id="UP000220611"/>
    </source>
</evidence>
<accession>A7VW98</accession>
<name>A7VW98_9FIRM</name>
<keyword evidence="4" id="KW-1185">Reference proteome</keyword>
<dbReference type="HOGENOM" id="CLU_192687_1_0_9"/>
<evidence type="ECO:0000313" key="2">
    <source>
        <dbReference type="EMBL" id="PEQ25987.1"/>
    </source>
</evidence>
<reference evidence="2 4" key="3">
    <citation type="submission" date="2017-07" db="EMBL/GenBank/DDBJ databases">
        <title>Prevalence of linear plasmids in Cutibacterium (Propionibacterium) acnes isolates obtained from prostatic tissue.</title>
        <authorList>
            <person name="Davidsson S."/>
            <person name="Carlsson J."/>
            <person name="Molling P."/>
            <person name="Andren O."/>
            <person name="Andersson S.-O."/>
            <person name="Brzuszkiewicz E."/>
            <person name="Poehlein A."/>
            <person name="Al-Zeer M."/>
            <person name="Brinkmann V."/>
            <person name="Scavenius C."/>
            <person name="Nazipi S."/>
            <person name="Soderquist B."/>
            <person name="Bruggemann H."/>
        </authorList>
    </citation>
    <scope>NUCLEOTIDE SEQUENCE [LARGE SCALE GENOMIC DNA]</scope>
    <source>
        <strain evidence="2 4">DSM 753</strain>
    </source>
</reference>
<protein>
    <submittedName>
        <fullName evidence="1">Uncharacterized protein</fullName>
    </submittedName>
</protein>
<dbReference type="EMBL" id="ABCB02000020">
    <property type="protein sequence ID" value="EDO60045.1"/>
    <property type="molecule type" value="Genomic_DNA"/>
</dbReference>